<feature type="domain" description="Core" evidence="1">
    <location>
        <begin position="2"/>
        <end position="99"/>
    </location>
</feature>
<dbReference type="EMBL" id="CP044331">
    <property type="protein sequence ID" value="QGM97523.1"/>
    <property type="molecule type" value="Genomic_DNA"/>
</dbReference>
<dbReference type="PANTHER" id="PTHR43011:SF1">
    <property type="entry name" value="IRON-SULFUR CLUSTER ASSEMBLY 2 HOMOLOG, MITOCHONDRIAL"/>
    <property type="match status" value="1"/>
</dbReference>
<accession>A0A6B8M860</accession>
<evidence type="ECO:0000313" key="3">
    <source>
        <dbReference type="Proteomes" id="UP000422569"/>
    </source>
</evidence>
<dbReference type="KEGG" id="mpar:F7D14_08650"/>
<dbReference type="RefSeq" id="WP_016920351.1">
    <property type="nucleotide sequence ID" value="NZ_CP044331.1"/>
</dbReference>
<sequence>MIILTRAAIGAIETAIRENEKPGYGVRVAAEPGGCSGPKYSMRLEKNPEDGDVVLEIRDVRVFVDEASMNILGGATMDFSNDADNYGFSFQLQQEAQSCNSGEGAHSCNCRGSGFAQ</sequence>
<organism evidence="2 3">
    <name type="scientific">Methylocystis parvus</name>
    <dbReference type="NCBI Taxonomy" id="134"/>
    <lineage>
        <taxon>Bacteria</taxon>
        <taxon>Pseudomonadati</taxon>
        <taxon>Pseudomonadota</taxon>
        <taxon>Alphaproteobacteria</taxon>
        <taxon>Hyphomicrobiales</taxon>
        <taxon>Methylocystaceae</taxon>
        <taxon>Methylocystis</taxon>
    </lineage>
</organism>
<dbReference type="NCBIfam" id="TIGR00049">
    <property type="entry name" value="iron-sulfur cluster assembly accessory protein"/>
    <property type="match status" value="1"/>
</dbReference>
<dbReference type="InterPro" id="IPR000361">
    <property type="entry name" value="ATAP_core_dom"/>
</dbReference>
<dbReference type="InterPro" id="IPR016092">
    <property type="entry name" value="ATAP"/>
</dbReference>
<dbReference type="GO" id="GO:0016226">
    <property type="term" value="P:iron-sulfur cluster assembly"/>
    <property type="evidence" value="ECO:0007669"/>
    <property type="project" value="InterPro"/>
</dbReference>
<proteinExistence type="predicted"/>
<keyword evidence="3" id="KW-1185">Reference proteome</keyword>
<dbReference type="GO" id="GO:0051539">
    <property type="term" value="F:4 iron, 4 sulfur cluster binding"/>
    <property type="evidence" value="ECO:0007669"/>
    <property type="project" value="TreeGrafter"/>
</dbReference>
<dbReference type="PANTHER" id="PTHR43011">
    <property type="entry name" value="IRON-SULFUR CLUSTER ASSEMBLY 2 HOMOLOG, MITOCHONDRIAL"/>
    <property type="match status" value="1"/>
</dbReference>
<dbReference type="AlphaFoldDB" id="A0A6B8M860"/>
<reference evidence="2 3" key="1">
    <citation type="submission" date="2019-09" db="EMBL/GenBank/DDBJ databases">
        <title>Isolation and complete genome sequencing of Methylocystis species.</title>
        <authorList>
            <person name="Rumah B.L."/>
            <person name="Stead C.E."/>
            <person name="Stevens B.C."/>
            <person name="Minton N.P."/>
            <person name="Grosse-Honebrink A."/>
            <person name="Zhang Y."/>
        </authorList>
    </citation>
    <scope>NUCLEOTIDE SEQUENCE [LARGE SCALE GENOMIC DNA]</scope>
    <source>
        <strain evidence="2 3">BRCS2</strain>
    </source>
</reference>
<gene>
    <name evidence="2" type="ORF">F7D14_08650</name>
</gene>
<evidence type="ECO:0000259" key="1">
    <source>
        <dbReference type="Pfam" id="PF01521"/>
    </source>
</evidence>
<dbReference type="InterPro" id="IPR035903">
    <property type="entry name" value="HesB-like_dom_sf"/>
</dbReference>
<dbReference type="Gene3D" id="2.60.300.12">
    <property type="entry name" value="HesB-like domain"/>
    <property type="match status" value="1"/>
</dbReference>
<dbReference type="SUPFAM" id="SSF89360">
    <property type="entry name" value="HesB-like domain"/>
    <property type="match status" value="1"/>
</dbReference>
<protein>
    <submittedName>
        <fullName evidence="2">Iron-sulfur cluster assembly accessory protein</fullName>
    </submittedName>
</protein>
<name>A0A6B8M860_9HYPH</name>
<dbReference type="GO" id="GO:0005506">
    <property type="term" value="F:iron ion binding"/>
    <property type="evidence" value="ECO:0007669"/>
    <property type="project" value="TreeGrafter"/>
</dbReference>
<dbReference type="Proteomes" id="UP000422569">
    <property type="component" value="Chromosome"/>
</dbReference>
<dbReference type="Pfam" id="PF01521">
    <property type="entry name" value="Fe-S_biosyn"/>
    <property type="match status" value="1"/>
</dbReference>
<evidence type="ECO:0000313" key="2">
    <source>
        <dbReference type="EMBL" id="QGM97523.1"/>
    </source>
</evidence>
<dbReference type="GO" id="GO:0051537">
    <property type="term" value="F:2 iron, 2 sulfur cluster binding"/>
    <property type="evidence" value="ECO:0007669"/>
    <property type="project" value="UniProtKB-ARBA"/>
</dbReference>